<evidence type="ECO:0000313" key="2">
    <source>
        <dbReference type="Proteomes" id="UP000887013"/>
    </source>
</evidence>
<dbReference type="AlphaFoldDB" id="A0A8X6PKW4"/>
<evidence type="ECO:0000313" key="1">
    <source>
        <dbReference type="EMBL" id="GFT69991.1"/>
    </source>
</evidence>
<accession>A0A8X6PKW4</accession>
<comment type="caution">
    <text evidence="1">The sequence shown here is derived from an EMBL/GenBank/DDBJ whole genome shotgun (WGS) entry which is preliminary data.</text>
</comment>
<organism evidence="1 2">
    <name type="scientific">Nephila pilipes</name>
    <name type="common">Giant wood spider</name>
    <name type="synonym">Nephila maculata</name>
    <dbReference type="NCBI Taxonomy" id="299642"/>
    <lineage>
        <taxon>Eukaryota</taxon>
        <taxon>Metazoa</taxon>
        <taxon>Ecdysozoa</taxon>
        <taxon>Arthropoda</taxon>
        <taxon>Chelicerata</taxon>
        <taxon>Arachnida</taxon>
        <taxon>Araneae</taxon>
        <taxon>Araneomorphae</taxon>
        <taxon>Entelegynae</taxon>
        <taxon>Araneoidea</taxon>
        <taxon>Nephilidae</taxon>
        <taxon>Nephila</taxon>
    </lineage>
</organism>
<feature type="non-terminal residue" evidence="1">
    <location>
        <position position="23"/>
    </location>
</feature>
<keyword evidence="2" id="KW-1185">Reference proteome</keyword>
<name>A0A8X6PKW4_NEPPI</name>
<dbReference type="EMBL" id="BMAW01116280">
    <property type="protein sequence ID" value="GFT69991.1"/>
    <property type="molecule type" value="Genomic_DNA"/>
</dbReference>
<gene>
    <name evidence="1" type="ORF">NPIL_313571</name>
</gene>
<dbReference type="Proteomes" id="UP000887013">
    <property type="component" value="Unassembled WGS sequence"/>
</dbReference>
<protein>
    <submittedName>
        <fullName evidence="1">Uncharacterized protein</fullName>
    </submittedName>
</protein>
<proteinExistence type="predicted"/>
<reference evidence="1" key="1">
    <citation type="submission" date="2020-08" db="EMBL/GenBank/DDBJ databases">
        <title>Multicomponent nature underlies the extraordinary mechanical properties of spider dragline silk.</title>
        <authorList>
            <person name="Kono N."/>
            <person name="Nakamura H."/>
            <person name="Mori M."/>
            <person name="Yoshida Y."/>
            <person name="Ohtoshi R."/>
            <person name="Malay A.D."/>
            <person name="Moran D.A.P."/>
            <person name="Tomita M."/>
            <person name="Numata K."/>
            <person name="Arakawa K."/>
        </authorList>
    </citation>
    <scope>NUCLEOTIDE SEQUENCE</scope>
</reference>
<sequence>MLDRSLVCCILMFGISTGLSDGA</sequence>